<sequence>MDARASAWQPLPAELPSEVRHFVELLRRLKDRTGLSLVGLGERTSYSKSSWQRYLNARQPPPPQAVLALCRVAGADAARLLAARDLAVRAWPRGGTAPAPGPERTAAPVAAGARPPPSWRLVACSALAVVVLLLVSLLWIVSRLTVARDEGRPGAEWGSGAGRPVPGSVERLVRGLPPLAGDLHVVRAADALEGDVVPVAEEEDLAVRLGA</sequence>
<proteinExistence type="predicted"/>
<dbReference type="RefSeq" id="WP_144320539.1">
    <property type="nucleotide sequence ID" value="NZ_CP040916.1"/>
</dbReference>
<dbReference type="Pfam" id="PF13560">
    <property type="entry name" value="HTH_31"/>
    <property type="match status" value="1"/>
</dbReference>
<feature type="transmembrane region" description="Helical" evidence="1">
    <location>
        <begin position="119"/>
        <end position="141"/>
    </location>
</feature>
<dbReference type="Gene3D" id="1.10.260.40">
    <property type="entry name" value="lambda repressor-like DNA-binding domains"/>
    <property type="match status" value="1"/>
</dbReference>
<dbReference type="GO" id="GO:0003677">
    <property type="term" value="F:DNA binding"/>
    <property type="evidence" value="ECO:0007669"/>
    <property type="project" value="InterPro"/>
</dbReference>
<keyword evidence="1" id="KW-0472">Membrane</keyword>
<evidence type="ECO:0000259" key="2">
    <source>
        <dbReference type="SMART" id="SM00530"/>
    </source>
</evidence>
<evidence type="ECO:0000313" key="3">
    <source>
        <dbReference type="EMBL" id="QDQ13268.1"/>
    </source>
</evidence>
<reference evidence="3 4" key="1">
    <citation type="journal article" date="2019" name="J. Ind. Microbiol. Biotechnol.">
        <title>The complete genomic sequence of Streptomyces spectabilis NRRL-2792 and identification of secondary metabolite biosynthetic gene clusters.</title>
        <authorList>
            <person name="Sinha A."/>
            <person name="Phillips-Salemka S."/>
            <person name="Niraula T.A."/>
            <person name="Short K.A."/>
            <person name="Niraula N.P."/>
        </authorList>
    </citation>
    <scope>NUCLEOTIDE SEQUENCE [LARGE SCALE GENOMIC DNA]</scope>
    <source>
        <strain evidence="3 4">NRRL 2792</strain>
    </source>
</reference>
<dbReference type="InterPro" id="IPR010982">
    <property type="entry name" value="Lambda_DNA-bd_dom_sf"/>
</dbReference>
<dbReference type="CDD" id="cd00093">
    <property type="entry name" value="HTH_XRE"/>
    <property type="match status" value="1"/>
</dbReference>
<keyword evidence="1" id="KW-1133">Transmembrane helix</keyword>
<evidence type="ECO:0000256" key="1">
    <source>
        <dbReference type="SAM" id="Phobius"/>
    </source>
</evidence>
<name>A0A516RC99_STRST</name>
<protein>
    <submittedName>
        <fullName evidence="3">Helix-turn-helix domain-containing protein</fullName>
    </submittedName>
</protein>
<dbReference type="AlphaFoldDB" id="A0A516RC99"/>
<organism evidence="3 4">
    <name type="scientific">Streptomyces spectabilis</name>
    <dbReference type="NCBI Taxonomy" id="68270"/>
    <lineage>
        <taxon>Bacteria</taxon>
        <taxon>Bacillati</taxon>
        <taxon>Actinomycetota</taxon>
        <taxon>Actinomycetes</taxon>
        <taxon>Kitasatosporales</taxon>
        <taxon>Streptomycetaceae</taxon>
        <taxon>Streptomyces</taxon>
    </lineage>
</organism>
<gene>
    <name evidence="3" type="ORF">FH965_24080</name>
</gene>
<feature type="domain" description="HTH cro/C1-type" evidence="2">
    <location>
        <begin position="25"/>
        <end position="80"/>
    </location>
</feature>
<dbReference type="SMART" id="SM00530">
    <property type="entry name" value="HTH_XRE"/>
    <property type="match status" value="1"/>
</dbReference>
<accession>A0A516RC99</accession>
<dbReference type="SUPFAM" id="SSF47413">
    <property type="entry name" value="lambda repressor-like DNA-binding domains"/>
    <property type="match status" value="1"/>
</dbReference>
<dbReference type="EMBL" id="CP040916">
    <property type="protein sequence ID" value="QDQ13268.1"/>
    <property type="molecule type" value="Genomic_DNA"/>
</dbReference>
<evidence type="ECO:0000313" key="4">
    <source>
        <dbReference type="Proteomes" id="UP000316806"/>
    </source>
</evidence>
<dbReference type="InterPro" id="IPR001387">
    <property type="entry name" value="Cro/C1-type_HTH"/>
</dbReference>
<dbReference type="Proteomes" id="UP000316806">
    <property type="component" value="Chromosome"/>
</dbReference>
<keyword evidence="1" id="KW-0812">Transmembrane</keyword>